<dbReference type="AlphaFoldDB" id="A0A316ETX3"/>
<dbReference type="InterPro" id="IPR017945">
    <property type="entry name" value="DHBP_synth_RibB-like_a/b_dom"/>
</dbReference>
<dbReference type="GO" id="GO:0005524">
    <property type="term" value="F:ATP binding"/>
    <property type="evidence" value="ECO:0007669"/>
    <property type="project" value="UniProtKB-KW"/>
</dbReference>
<dbReference type="Proteomes" id="UP000245489">
    <property type="component" value="Unassembled WGS sequence"/>
</dbReference>
<dbReference type="NCBIfam" id="TIGR00057">
    <property type="entry name" value="L-threonylcarbamoyladenylate synthase"/>
    <property type="match status" value="1"/>
</dbReference>
<evidence type="ECO:0000256" key="4">
    <source>
        <dbReference type="ARBA" id="ARBA00022490"/>
    </source>
</evidence>
<comment type="similarity">
    <text evidence="2">Belongs to the SUA5 family.</text>
</comment>
<evidence type="ECO:0000256" key="1">
    <source>
        <dbReference type="ARBA" id="ARBA00004496"/>
    </source>
</evidence>
<comment type="catalytic activity">
    <reaction evidence="11">
        <text>L-threonine + hydrogencarbonate + ATP = L-threonylcarbamoyladenylate + diphosphate + H2O</text>
        <dbReference type="Rhea" id="RHEA:36407"/>
        <dbReference type="ChEBI" id="CHEBI:15377"/>
        <dbReference type="ChEBI" id="CHEBI:17544"/>
        <dbReference type="ChEBI" id="CHEBI:30616"/>
        <dbReference type="ChEBI" id="CHEBI:33019"/>
        <dbReference type="ChEBI" id="CHEBI:57926"/>
        <dbReference type="ChEBI" id="CHEBI:73682"/>
        <dbReference type="EC" id="2.7.7.87"/>
    </reaction>
</comment>
<evidence type="ECO:0000256" key="10">
    <source>
        <dbReference type="ARBA" id="ARBA00029774"/>
    </source>
</evidence>
<gene>
    <name evidence="13" type="ORF">LV89_02153</name>
</gene>
<dbReference type="Gene3D" id="3.90.870.10">
    <property type="entry name" value="DHBP synthase"/>
    <property type="match status" value="1"/>
</dbReference>
<dbReference type="RefSeq" id="WP_109742896.1">
    <property type="nucleotide sequence ID" value="NZ_QGGO01000010.1"/>
</dbReference>
<evidence type="ECO:0000256" key="2">
    <source>
        <dbReference type="ARBA" id="ARBA00007663"/>
    </source>
</evidence>
<reference evidence="13 14" key="1">
    <citation type="submission" date="2018-05" db="EMBL/GenBank/DDBJ databases">
        <title>Genomic Encyclopedia of Archaeal and Bacterial Type Strains, Phase II (KMG-II): from individual species to whole genera.</title>
        <authorList>
            <person name="Goeker M."/>
        </authorList>
    </citation>
    <scope>NUCLEOTIDE SEQUENCE [LARGE SCALE GENOMIC DNA]</scope>
    <source>
        <strain evidence="13 14">DSM 22214</strain>
    </source>
</reference>
<dbReference type="InterPro" id="IPR050156">
    <property type="entry name" value="TC-AMP_synthase_SUA5"/>
</dbReference>
<keyword evidence="8" id="KW-0547">Nucleotide-binding</keyword>
<dbReference type="PANTHER" id="PTHR17490">
    <property type="entry name" value="SUA5"/>
    <property type="match status" value="1"/>
</dbReference>
<evidence type="ECO:0000259" key="12">
    <source>
        <dbReference type="PROSITE" id="PS51163"/>
    </source>
</evidence>
<dbReference type="GO" id="GO:0008033">
    <property type="term" value="P:tRNA processing"/>
    <property type="evidence" value="ECO:0007669"/>
    <property type="project" value="UniProtKB-KW"/>
</dbReference>
<evidence type="ECO:0000256" key="11">
    <source>
        <dbReference type="ARBA" id="ARBA00048366"/>
    </source>
</evidence>
<dbReference type="GO" id="GO:0061710">
    <property type="term" value="F:L-threonylcarbamoyladenylate synthase"/>
    <property type="evidence" value="ECO:0007669"/>
    <property type="project" value="UniProtKB-EC"/>
</dbReference>
<dbReference type="Pfam" id="PF01300">
    <property type="entry name" value="Sua5_yciO_yrdC"/>
    <property type="match status" value="1"/>
</dbReference>
<evidence type="ECO:0000256" key="5">
    <source>
        <dbReference type="ARBA" id="ARBA00022679"/>
    </source>
</evidence>
<dbReference type="EMBL" id="QGGO01000010">
    <property type="protein sequence ID" value="PWK26644.1"/>
    <property type="molecule type" value="Genomic_DNA"/>
</dbReference>
<dbReference type="PROSITE" id="PS51163">
    <property type="entry name" value="YRDC"/>
    <property type="match status" value="1"/>
</dbReference>
<dbReference type="GO" id="GO:0006450">
    <property type="term" value="P:regulation of translational fidelity"/>
    <property type="evidence" value="ECO:0007669"/>
    <property type="project" value="TreeGrafter"/>
</dbReference>
<dbReference type="GO" id="GO:0005737">
    <property type="term" value="C:cytoplasm"/>
    <property type="evidence" value="ECO:0007669"/>
    <property type="project" value="UniProtKB-SubCell"/>
</dbReference>
<feature type="domain" description="YrdC-like" evidence="12">
    <location>
        <begin position="1"/>
        <end position="184"/>
    </location>
</feature>
<evidence type="ECO:0000256" key="3">
    <source>
        <dbReference type="ARBA" id="ARBA00012584"/>
    </source>
</evidence>
<sequence length="184" mass="20587">MYHDALQHLRKGDTLLYSSDTIWGLGCDARNEKAVDKLFTLKQRPDNKAFIVLISKIEQLSEYVLEVPEIAWNLVEFAEKPLTVIYPKGKNLPANLMGIDGSIAIRLVKDEFCKGLVHKFERAIVSTSANFSGQPSPTQFADISPEIVNGVDYVLHNPKGENKNTQPSQIVKLGLGGEFEFIRK</sequence>
<keyword evidence="9" id="KW-0067">ATP-binding</keyword>
<dbReference type="InterPro" id="IPR006070">
    <property type="entry name" value="Sua5-like_dom"/>
</dbReference>
<proteinExistence type="inferred from homology"/>
<dbReference type="OrthoDB" id="9814580at2"/>
<comment type="caution">
    <text evidence="13">The sequence shown here is derived from an EMBL/GenBank/DDBJ whole genome shotgun (WGS) entry which is preliminary data.</text>
</comment>
<keyword evidence="4" id="KW-0963">Cytoplasm</keyword>
<dbReference type="GO" id="GO:0000049">
    <property type="term" value="F:tRNA binding"/>
    <property type="evidence" value="ECO:0007669"/>
    <property type="project" value="TreeGrafter"/>
</dbReference>
<evidence type="ECO:0000256" key="8">
    <source>
        <dbReference type="ARBA" id="ARBA00022741"/>
    </source>
</evidence>
<dbReference type="PANTHER" id="PTHR17490:SF16">
    <property type="entry name" value="THREONYLCARBAMOYL-AMP SYNTHASE"/>
    <property type="match status" value="1"/>
</dbReference>
<keyword evidence="6" id="KW-0819">tRNA processing</keyword>
<dbReference type="GO" id="GO:0003725">
    <property type="term" value="F:double-stranded RNA binding"/>
    <property type="evidence" value="ECO:0007669"/>
    <property type="project" value="InterPro"/>
</dbReference>
<keyword evidence="14" id="KW-1185">Reference proteome</keyword>
<organism evidence="13 14">
    <name type="scientific">Arcicella aurantiaca</name>
    <dbReference type="NCBI Taxonomy" id="591202"/>
    <lineage>
        <taxon>Bacteria</taxon>
        <taxon>Pseudomonadati</taxon>
        <taxon>Bacteroidota</taxon>
        <taxon>Cytophagia</taxon>
        <taxon>Cytophagales</taxon>
        <taxon>Flectobacillaceae</taxon>
        <taxon>Arcicella</taxon>
    </lineage>
</organism>
<protein>
    <recommendedName>
        <fullName evidence="10">L-threonylcarbamoyladenylate synthase</fullName>
        <ecNumber evidence="3">2.7.7.87</ecNumber>
    </recommendedName>
    <alternativeName>
        <fullName evidence="10">L-threonylcarbamoyladenylate synthase</fullName>
    </alternativeName>
</protein>
<evidence type="ECO:0000256" key="7">
    <source>
        <dbReference type="ARBA" id="ARBA00022695"/>
    </source>
</evidence>
<dbReference type="EC" id="2.7.7.87" evidence="3"/>
<evidence type="ECO:0000313" key="13">
    <source>
        <dbReference type="EMBL" id="PWK26644.1"/>
    </source>
</evidence>
<evidence type="ECO:0000256" key="6">
    <source>
        <dbReference type="ARBA" id="ARBA00022694"/>
    </source>
</evidence>
<name>A0A316ETX3_9BACT</name>
<accession>A0A316ETX3</accession>
<dbReference type="SUPFAM" id="SSF55821">
    <property type="entry name" value="YrdC/RibB"/>
    <property type="match status" value="1"/>
</dbReference>
<evidence type="ECO:0000256" key="9">
    <source>
        <dbReference type="ARBA" id="ARBA00022840"/>
    </source>
</evidence>
<evidence type="ECO:0000313" key="14">
    <source>
        <dbReference type="Proteomes" id="UP000245489"/>
    </source>
</evidence>
<keyword evidence="5" id="KW-0808">Transferase</keyword>
<comment type="subcellular location">
    <subcellularLocation>
        <location evidence="1">Cytoplasm</location>
    </subcellularLocation>
</comment>
<keyword evidence="7" id="KW-0548">Nucleotidyltransferase</keyword>